<evidence type="ECO:0000256" key="1">
    <source>
        <dbReference type="SAM" id="MobiDB-lite"/>
    </source>
</evidence>
<gene>
    <name evidence="2" type="ORF">KUDE01_018193</name>
</gene>
<evidence type="ECO:0000313" key="2">
    <source>
        <dbReference type="EMBL" id="KAK1898669.1"/>
    </source>
</evidence>
<proteinExistence type="predicted"/>
<dbReference type="Proteomes" id="UP001228049">
    <property type="component" value="Unassembled WGS sequence"/>
</dbReference>
<accession>A0AAD9FEC0</accession>
<reference evidence="2" key="1">
    <citation type="submission" date="2023-04" db="EMBL/GenBank/DDBJ databases">
        <title>Chromosome-level genome of Chaenocephalus aceratus.</title>
        <authorList>
            <person name="Park H."/>
        </authorList>
    </citation>
    <scope>NUCLEOTIDE SEQUENCE</scope>
    <source>
        <strain evidence="2">DE</strain>
        <tissue evidence="2">Muscle</tissue>
    </source>
</reference>
<feature type="compositionally biased region" description="Low complexity" evidence="1">
    <location>
        <begin position="43"/>
        <end position="52"/>
    </location>
</feature>
<dbReference type="EMBL" id="JASDAP010000008">
    <property type="protein sequence ID" value="KAK1898669.1"/>
    <property type="molecule type" value="Genomic_DNA"/>
</dbReference>
<feature type="region of interest" description="Disordered" evidence="1">
    <location>
        <begin position="40"/>
        <end position="72"/>
    </location>
</feature>
<keyword evidence="3" id="KW-1185">Reference proteome</keyword>
<sequence>MRTLLRNRHPQAIYDDVPAEHIQHPVGDVDDIYEDIQRTDQCGSSGWSSSEFESYDELSDSEAAPAHSSKVPPSYTLFYCQ</sequence>
<name>A0AAD9FEC0_DISEL</name>
<evidence type="ECO:0000313" key="3">
    <source>
        <dbReference type="Proteomes" id="UP001228049"/>
    </source>
</evidence>
<organism evidence="2 3">
    <name type="scientific">Dissostichus eleginoides</name>
    <name type="common">Patagonian toothfish</name>
    <name type="synonym">Dissostichus amissus</name>
    <dbReference type="NCBI Taxonomy" id="100907"/>
    <lineage>
        <taxon>Eukaryota</taxon>
        <taxon>Metazoa</taxon>
        <taxon>Chordata</taxon>
        <taxon>Craniata</taxon>
        <taxon>Vertebrata</taxon>
        <taxon>Euteleostomi</taxon>
        <taxon>Actinopterygii</taxon>
        <taxon>Neopterygii</taxon>
        <taxon>Teleostei</taxon>
        <taxon>Neoteleostei</taxon>
        <taxon>Acanthomorphata</taxon>
        <taxon>Eupercaria</taxon>
        <taxon>Perciformes</taxon>
        <taxon>Notothenioidei</taxon>
        <taxon>Nototheniidae</taxon>
        <taxon>Dissostichus</taxon>
    </lineage>
</organism>
<dbReference type="AlphaFoldDB" id="A0AAD9FEC0"/>
<protein>
    <submittedName>
        <fullName evidence="2">E3 ubiquitin-protein ligase TRIM62</fullName>
    </submittedName>
</protein>
<comment type="caution">
    <text evidence="2">The sequence shown here is derived from an EMBL/GenBank/DDBJ whole genome shotgun (WGS) entry which is preliminary data.</text>
</comment>